<dbReference type="NCBIfam" id="TIGR04057">
    <property type="entry name" value="SusC_RagA_signa"/>
    <property type="match status" value="1"/>
</dbReference>
<comment type="subcellular location">
    <subcellularLocation>
        <location evidence="1 8">Cell outer membrane</location>
        <topology evidence="1 8">Multi-pass membrane protein</topology>
    </subcellularLocation>
</comment>
<dbReference type="PROSITE" id="PS52016">
    <property type="entry name" value="TONB_DEPENDENT_REC_3"/>
    <property type="match status" value="1"/>
</dbReference>
<keyword evidence="13" id="KW-0675">Receptor</keyword>
<dbReference type="Pfam" id="PF13715">
    <property type="entry name" value="CarbopepD_reg_2"/>
    <property type="match status" value="1"/>
</dbReference>
<dbReference type="SUPFAM" id="SSF56935">
    <property type="entry name" value="Porins"/>
    <property type="match status" value="1"/>
</dbReference>
<dbReference type="Gene3D" id="2.60.40.1120">
    <property type="entry name" value="Carboxypeptidase-like, regulatory domain"/>
    <property type="match status" value="1"/>
</dbReference>
<accession>A0A069QJ54</accession>
<feature type="chain" id="PRO_5001668186" evidence="10">
    <location>
        <begin position="33"/>
        <end position="1050"/>
    </location>
</feature>
<evidence type="ECO:0000256" key="2">
    <source>
        <dbReference type="ARBA" id="ARBA00022448"/>
    </source>
</evidence>
<dbReference type="eggNOG" id="COG1629">
    <property type="taxonomic scope" value="Bacteria"/>
</dbReference>
<proteinExistence type="inferred from homology"/>
<evidence type="ECO:0000256" key="8">
    <source>
        <dbReference type="PROSITE-ProRule" id="PRU01360"/>
    </source>
</evidence>
<organism evidence="13 14">
    <name type="scientific">Hoylesella loescheii DSM 19665 = JCM 12249 = ATCC 15930</name>
    <dbReference type="NCBI Taxonomy" id="1122985"/>
    <lineage>
        <taxon>Bacteria</taxon>
        <taxon>Pseudomonadati</taxon>
        <taxon>Bacteroidota</taxon>
        <taxon>Bacteroidia</taxon>
        <taxon>Bacteroidales</taxon>
        <taxon>Prevotellaceae</taxon>
        <taxon>Hoylesella</taxon>
    </lineage>
</organism>
<evidence type="ECO:0000259" key="12">
    <source>
        <dbReference type="Pfam" id="PF07715"/>
    </source>
</evidence>
<dbReference type="Gene3D" id="2.170.130.10">
    <property type="entry name" value="TonB-dependent receptor, plug domain"/>
    <property type="match status" value="1"/>
</dbReference>
<feature type="domain" description="TonB-dependent receptor plug" evidence="12">
    <location>
        <begin position="140"/>
        <end position="246"/>
    </location>
</feature>
<dbReference type="InterPro" id="IPR023997">
    <property type="entry name" value="TonB-dep_OMP_SusC/RagA_CS"/>
</dbReference>
<dbReference type="HOGENOM" id="CLU_004317_0_2_10"/>
<dbReference type="SUPFAM" id="SSF49464">
    <property type="entry name" value="Carboxypeptidase regulatory domain-like"/>
    <property type="match status" value="1"/>
</dbReference>
<comment type="similarity">
    <text evidence="8 9">Belongs to the TonB-dependent receptor family.</text>
</comment>
<evidence type="ECO:0000259" key="11">
    <source>
        <dbReference type="Pfam" id="PF00593"/>
    </source>
</evidence>
<dbReference type="Pfam" id="PF00593">
    <property type="entry name" value="TonB_dep_Rec_b-barrel"/>
    <property type="match status" value="1"/>
</dbReference>
<dbReference type="InterPro" id="IPR012910">
    <property type="entry name" value="Plug_dom"/>
</dbReference>
<evidence type="ECO:0000313" key="14">
    <source>
        <dbReference type="Proteomes" id="UP000027442"/>
    </source>
</evidence>
<dbReference type="PATRIC" id="fig|1122985.7.peg.1065"/>
<sequence length="1050" mass="116881">MTQKARKLSKATRASLYGVLACALAYGMPTYAEGNVAAKPYASQAGQRAGTVLVTVVDQNNEPVVGASVVVMSTKAGAATDVNGRCSVDAKPGDKLQVSYIGFDTQTLTVGNNNNVLVTLGENKAMLDEIVVVGYGTMRKSDVTGSIAVAKGADMIKAQNFGALDNLRGKVSGVNIFSNSEQGTTAPRVIIRGMATINASTDPLYVVDGVVMNDFAMMNPNDIESIEVLKDASATAIYGARGANGVIMVTTKRGLSGTEGTQMSYQGSVSIRHMARKMEVMNAQEWCDAFMKGLENENKYQGTNWKLKRPYWFSDRRYFDANGNPLYDTDWQEEATRTAVGHNHQLNIQQGTKTSSIGAFLNYSDYQGIMKNTWTKRISGKLAYDAKPTKWLTTGINLMVNHTWDRHTDEGGGGQEARRTMIEMLPWLPVRTPEGNYTTSNSPSEMVGKFGFEGMSNPVMILDMQKRLYYNTQVFGNAAFTFHILPGLDLKTQLGIDWHAEESRRYASRELNNISQTEQGVAANGRHNNLYWQEETYLTYNRTLKGLHRVNAMLGMSWQAYASRYNYSEAQSFESDFFEDLNMGTGKNPRPPGSNYDEWKMNSYFLRLAYTYNDRYSATFTARSDGSSKFGENNKYAFFPSAGLAWIVSEESWLKGSSWLSNLKLHTSYGLTGNSEIATYRSLARVGSGTVLLDGKRAGAAYISSLANPDLKWEKTAQFDVGFDLGLFNNAVNLDFSYYYKRTTDLLLDTPIPHSSGFGSVYKNIGEVKNSGVDFMLTAYPVRTKDFTWTSILNLNYNTNKILKLGKNDEDIEILHWVGGSEGILRVGESMGSFYGYKRLGVWTDEDEAAGRCTKKMVGRAKREEQKSILGKGIPDWTGSWTNTLNYKNWDLTVEMQFVTGVQTMQQFYHSVYDRFGITNGLKSILYDAYNGTNPYTMQQMLYLSNSPYDSQSHAGQDTTVDSSWVVDGSYLRCNMVQLGYTFAPATLKTLGLNALRLYLSANNLFLLCSKDFKGYDPEMTSQGDKFGQNMAFFSIPRSRVFTLGLNVTF</sequence>
<feature type="domain" description="TonB-dependent receptor-like beta-barrel" evidence="11">
    <location>
        <begin position="479"/>
        <end position="1005"/>
    </location>
</feature>
<evidence type="ECO:0000256" key="7">
    <source>
        <dbReference type="ARBA" id="ARBA00023237"/>
    </source>
</evidence>
<feature type="signal peptide" evidence="10">
    <location>
        <begin position="1"/>
        <end position="32"/>
    </location>
</feature>
<dbReference type="Pfam" id="PF07715">
    <property type="entry name" value="Plug"/>
    <property type="match status" value="1"/>
</dbReference>
<dbReference type="Gene3D" id="2.40.170.20">
    <property type="entry name" value="TonB-dependent receptor, beta-barrel domain"/>
    <property type="match status" value="1"/>
</dbReference>
<keyword evidence="10" id="KW-0732">Signal</keyword>
<evidence type="ECO:0000256" key="10">
    <source>
        <dbReference type="SAM" id="SignalP"/>
    </source>
</evidence>
<evidence type="ECO:0000256" key="6">
    <source>
        <dbReference type="ARBA" id="ARBA00023136"/>
    </source>
</evidence>
<dbReference type="InterPro" id="IPR039426">
    <property type="entry name" value="TonB-dep_rcpt-like"/>
</dbReference>
<evidence type="ECO:0000256" key="9">
    <source>
        <dbReference type="RuleBase" id="RU003357"/>
    </source>
</evidence>
<evidence type="ECO:0000256" key="4">
    <source>
        <dbReference type="ARBA" id="ARBA00022692"/>
    </source>
</evidence>
<evidence type="ECO:0000256" key="3">
    <source>
        <dbReference type="ARBA" id="ARBA00022452"/>
    </source>
</evidence>
<gene>
    <name evidence="13" type="ORF">HMPREF1991_01027</name>
</gene>
<evidence type="ECO:0000256" key="1">
    <source>
        <dbReference type="ARBA" id="ARBA00004571"/>
    </source>
</evidence>
<dbReference type="InterPro" id="IPR036942">
    <property type="entry name" value="Beta-barrel_TonB_sf"/>
</dbReference>
<dbReference type="InterPro" id="IPR008969">
    <property type="entry name" value="CarboxyPept-like_regulatory"/>
</dbReference>
<dbReference type="NCBIfam" id="TIGR04056">
    <property type="entry name" value="OMP_RagA_SusC"/>
    <property type="match status" value="1"/>
</dbReference>
<keyword evidence="14" id="KW-1185">Reference proteome</keyword>
<dbReference type="GO" id="GO:0009279">
    <property type="term" value="C:cell outer membrane"/>
    <property type="evidence" value="ECO:0007669"/>
    <property type="project" value="UniProtKB-SubCell"/>
</dbReference>
<keyword evidence="4 8" id="KW-0812">Transmembrane</keyword>
<dbReference type="InterPro" id="IPR000531">
    <property type="entry name" value="Beta-barrel_TonB"/>
</dbReference>
<dbReference type="Proteomes" id="UP000027442">
    <property type="component" value="Unassembled WGS sequence"/>
</dbReference>
<keyword evidence="6 8" id="KW-0472">Membrane</keyword>
<dbReference type="InterPro" id="IPR037066">
    <property type="entry name" value="Plug_dom_sf"/>
</dbReference>
<dbReference type="InterPro" id="IPR023996">
    <property type="entry name" value="TonB-dep_OMP_SusC/RagA"/>
</dbReference>
<dbReference type="EMBL" id="JNGW01000039">
    <property type="protein sequence ID" value="KDR52883.1"/>
    <property type="molecule type" value="Genomic_DNA"/>
</dbReference>
<keyword evidence="5 9" id="KW-0798">TonB box</keyword>
<evidence type="ECO:0000256" key="5">
    <source>
        <dbReference type="ARBA" id="ARBA00023077"/>
    </source>
</evidence>
<keyword evidence="2 8" id="KW-0813">Transport</keyword>
<comment type="caution">
    <text evidence="13">The sequence shown here is derived from an EMBL/GenBank/DDBJ whole genome shotgun (WGS) entry which is preliminary data.</text>
</comment>
<evidence type="ECO:0000313" key="13">
    <source>
        <dbReference type="EMBL" id="KDR52883.1"/>
    </source>
</evidence>
<dbReference type="AlphaFoldDB" id="A0A069QJ54"/>
<name>A0A069QJ54_HOYLO</name>
<reference evidence="13 14" key="1">
    <citation type="submission" date="2013-08" db="EMBL/GenBank/DDBJ databases">
        <authorList>
            <person name="Weinstock G."/>
            <person name="Sodergren E."/>
            <person name="Wylie T."/>
            <person name="Fulton L."/>
            <person name="Fulton R."/>
            <person name="Fronick C."/>
            <person name="O'Laughlin M."/>
            <person name="Godfrey J."/>
            <person name="Miner T."/>
            <person name="Herter B."/>
            <person name="Appelbaum E."/>
            <person name="Cordes M."/>
            <person name="Lek S."/>
            <person name="Wollam A."/>
            <person name="Pepin K.H."/>
            <person name="Palsikar V.B."/>
            <person name="Mitreva M."/>
            <person name="Wilson R.K."/>
        </authorList>
    </citation>
    <scope>NUCLEOTIDE SEQUENCE [LARGE SCALE GENOMIC DNA]</scope>
    <source>
        <strain evidence="13 14">ATCC 15930</strain>
    </source>
</reference>
<protein>
    <submittedName>
        <fullName evidence="13">TonB-dependent receptor plug domain protein</fullName>
    </submittedName>
</protein>
<dbReference type="RefSeq" id="WP_018968456.1">
    <property type="nucleotide sequence ID" value="NZ_KB899230.1"/>
</dbReference>
<keyword evidence="3 8" id="KW-1134">Transmembrane beta strand</keyword>
<keyword evidence="7 8" id="KW-0998">Cell outer membrane</keyword>